<evidence type="ECO:0000313" key="1">
    <source>
        <dbReference type="EMBL" id="KZM85193.1"/>
    </source>
</evidence>
<dbReference type="EMBL" id="LNRQ01000008">
    <property type="protein sequence ID" value="KZM85193.1"/>
    <property type="molecule type" value="Genomic_DNA"/>
</dbReference>
<reference evidence="1" key="1">
    <citation type="journal article" date="2016" name="Nat. Genet.">
        <title>A high-quality carrot genome assembly provides new insights into carotenoid accumulation and asterid genome evolution.</title>
        <authorList>
            <person name="Iorizzo M."/>
            <person name="Ellison S."/>
            <person name="Senalik D."/>
            <person name="Zeng P."/>
            <person name="Satapoomin P."/>
            <person name="Huang J."/>
            <person name="Bowman M."/>
            <person name="Iovene M."/>
            <person name="Sanseverino W."/>
            <person name="Cavagnaro P."/>
            <person name="Yildiz M."/>
            <person name="Macko-Podgorni A."/>
            <person name="Moranska E."/>
            <person name="Grzebelus E."/>
            <person name="Grzebelus D."/>
            <person name="Ashrafi H."/>
            <person name="Zheng Z."/>
            <person name="Cheng S."/>
            <person name="Spooner D."/>
            <person name="Van Deynze A."/>
            <person name="Simon P."/>
        </authorList>
    </citation>
    <scope>NUCLEOTIDE SEQUENCE [LARGE SCALE GENOMIC DNA]</scope>
    <source>
        <tissue evidence="1">Leaf</tissue>
    </source>
</reference>
<comment type="caution">
    <text evidence="1">The sequence shown here is derived from an EMBL/GenBank/DDBJ whole genome shotgun (WGS) entry which is preliminary data.</text>
</comment>
<sequence length="50" mass="6070">MNMQTKLTGSLNIMPKEYHLPRQIISSRQHVSNKRRVLNHHICRQAYNYY</sequence>
<organism evidence="1">
    <name type="scientific">Daucus carota subsp. sativus</name>
    <name type="common">Carrot</name>
    <dbReference type="NCBI Taxonomy" id="79200"/>
    <lineage>
        <taxon>Eukaryota</taxon>
        <taxon>Viridiplantae</taxon>
        <taxon>Streptophyta</taxon>
        <taxon>Embryophyta</taxon>
        <taxon>Tracheophyta</taxon>
        <taxon>Spermatophyta</taxon>
        <taxon>Magnoliopsida</taxon>
        <taxon>eudicotyledons</taxon>
        <taxon>Gunneridae</taxon>
        <taxon>Pentapetalae</taxon>
        <taxon>asterids</taxon>
        <taxon>campanulids</taxon>
        <taxon>Apiales</taxon>
        <taxon>Apiaceae</taxon>
        <taxon>Apioideae</taxon>
        <taxon>Scandiceae</taxon>
        <taxon>Daucinae</taxon>
        <taxon>Daucus</taxon>
        <taxon>Daucus sect. Daucus</taxon>
    </lineage>
</organism>
<accession>A0A175YP02</accession>
<name>A0A175YP02_DAUCS</name>
<dbReference type="AlphaFoldDB" id="A0A175YP02"/>
<protein>
    <submittedName>
        <fullName evidence="1">Uncharacterized protein</fullName>
    </submittedName>
</protein>
<dbReference type="Gramene" id="KZM85193">
    <property type="protein sequence ID" value="KZM85193"/>
    <property type="gene ID" value="DCAR_027385"/>
</dbReference>
<proteinExistence type="predicted"/>
<gene>
    <name evidence="1" type="ORF">DCAR_027385</name>
</gene>